<name>H1LBQ3_9LACO</name>
<dbReference type="UniPathway" id="UPA00124"/>
<reference evidence="4 5" key="1">
    <citation type="submission" date="2011-09" db="EMBL/GenBank/DDBJ databases">
        <authorList>
            <person name="Weinstock G."/>
            <person name="Sodergren E."/>
            <person name="Clifton S."/>
            <person name="Fulton L."/>
            <person name="Fulton B."/>
            <person name="Courtney L."/>
            <person name="Fronick C."/>
            <person name="Harrison M."/>
            <person name="Strong C."/>
            <person name="Farmer C."/>
            <person name="Delahaunty K."/>
            <person name="Markovic C."/>
            <person name="Hall O."/>
            <person name="Minx P."/>
            <person name="Tomlinson C."/>
            <person name="Mitreva M."/>
            <person name="Hou S."/>
            <person name="Chen J."/>
            <person name="Wollam A."/>
            <person name="Pepin K.H."/>
            <person name="Johnson M."/>
            <person name="Bhonagiri V."/>
            <person name="Zhang X."/>
            <person name="Suruliraj S."/>
            <person name="Warren W."/>
            <person name="Chinwalla A."/>
            <person name="Mardis E.R."/>
            <person name="Wilson R.K."/>
        </authorList>
    </citation>
    <scope>NUCLEOTIDE SEQUENCE [LARGE SCALE GENOMIC DNA]</scope>
    <source>
        <strain evidence="4 5">F0435</strain>
    </source>
</reference>
<dbReference type="PATRIC" id="fig|797516.3.peg.13"/>
<evidence type="ECO:0000313" key="4">
    <source>
        <dbReference type="EMBL" id="EHO54730.1"/>
    </source>
</evidence>
<dbReference type="Gene3D" id="3.40.50.720">
    <property type="entry name" value="NAD(P)-binding Rossmann-like Domain"/>
    <property type="match status" value="1"/>
</dbReference>
<dbReference type="Pfam" id="PF04321">
    <property type="entry name" value="RmlD_sub_bind"/>
    <property type="match status" value="1"/>
</dbReference>
<comment type="caution">
    <text evidence="4">The sequence shown here is derived from an EMBL/GenBank/DDBJ whole genome shotgun (WGS) entry which is preliminary data.</text>
</comment>
<dbReference type="AlphaFoldDB" id="H1LBQ3"/>
<dbReference type="Proteomes" id="UP000005025">
    <property type="component" value="Unassembled WGS sequence"/>
</dbReference>
<dbReference type="PANTHER" id="PTHR10491:SF4">
    <property type="entry name" value="METHIONINE ADENOSYLTRANSFERASE 2 SUBUNIT BETA"/>
    <property type="match status" value="1"/>
</dbReference>
<comment type="function">
    <text evidence="2">Catalyzes the reduction of dTDP-6-deoxy-L-lyxo-4-hexulose to yield dTDP-L-rhamnose.</text>
</comment>
<evidence type="ECO:0000256" key="2">
    <source>
        <dbReference type="RuleBase" id="RU364082"/>
    </source>
</evidence>
<keyword evidence="2" id="KW-0521">NADP</keyword>
<dbReference type="InterPro" id="IPR029903">
    <property type="entry name" value="RmlD-like-bd"/>
</dbReference>
<dbReference type="EC" id="1.1.1.133" evidence="2"/>
<keyword evidence="2" id="KW-0560">Oxidoreductase</keyword>
<organism evidence="4 5">
    <name type="scientific">Lentilactobacillus kisonensis F0435</name>
    <dbReference type="NCBI Taxonomy" id="797516"/>
    <lineage>
        <taxon>Bacteria</taxon>
        <taxon>Bacillati</taxon>
        <taxon>Bacillota</taxon>
        <taxon>Bacilli</taxon>
        <taxon>Lactobacillales</taxon>
        <taxon>Lactobacillaceae</taxon>
        <taxon>Lentilactobacillus</taxon>
    </lineage>
</organism>
<proteinExistence type="inferred from homology"/>
<evidence type="ECO:0000313" key="5">
    <source>
        <dbReference type="Proteomes" id="UP000005025"/>
    </source>
</evidence>
<dbReference type="PANTHER" id="PTHR10491">
    <property type="entry name" value="DTDP-4-DEHYDRORHAMNOSE REDUCTASE"/>
    <property type="match status" value="1"/>
</dbReference>
<dbReference type="GO" id="GO:0005829">
    <property type="term" value="C:cytosol"/>
    <property type="evidence" value="ECO:0007669"/>
    <property type="project" value="TreeGrafter"/>
</dbReference>
<comment type="similarity">
    <text evidence="1 2">Belongs to the dTDP-4-dehydrorhamnose reductase family.</text>
</comment>
<dbReference type="SUPFAM" id="SSF51735">
    <property type="entry name" value="NAD(P)-binding Rossmann-fold domains"/>
    <property type="match status" value="1"/>
</dbReference>
<dbReference type="GO" id="GO:0019305">
    <property type="term" value="P:dTDP-rhamnose biosynthetic process"/>
    <property type="evidence" value="ECO:0007669"/>
    <property type="project" value="UniProtKB-UniPathway"/>
</dbReference>
<accession>H1LBQ3</accession>
<sequence length="116" mass="13611">MLDLAKTHETLKVVNDQIGRPTWTRTLAEFMLYLVQTESKFGTYQLSNDNVCSWFEFANKILKNTHTKILPITSDEYPQKAYRPRHSIMSLDKARNINFKIPSWQDALDSFIKDIK</sequence>
<dbReference type="InterPro" id="IPR005913">
    <property type="entry name" value="dTDP_dehydrorham_reduct"/>
</dbReference>
<feature type="domain" description="RmlD-like substrate binding" evidence="3">
    <location>
        <begin position="1"/>
        <end position="115"/>
    </location>
</feature>
<dbReference type="EMBL" id="AGRJ01000002">
    <property type="protein sequence ID" value="EHO54730.1"/>
    <property type="molecule type" value="Genomic_DNA"/>
</dbReference>
<dbReference type="HOGENOM" id="CLU_136135_0_0_9"/>
<protein>
    <recommendedName>
        <fullName evidence="2">dTDP-4-dehydrorhamnose reductase</fullName>
        <ecNumber evidence="2">1.1.1.133</ecNumber>
    </recommendedName>
</protein>
<dbReference type="GO" id="GO:0008831">
    <property type="term" value="F:dTDP-4-dehydrorhamnose reductase activity"/>
    <property type="evidence" value="ECO:0007669"/>
    <property type="project" value="UniProtKB-EC"/>
</dbReference>
<gene>
    <name evidence="4" type="ORF">HMPREF9104_00013</name>
</gene>
<dbReference type="STRING" id="797516.HMPREF9104_00013"/>
<evidence type="ECO:0000256" key="1">
    <source>
        <dbReference type="ARBA" id="ARBA00010944"/>
    </source>
</evidence>
<evidence type="ECO:0000259" key="3">
    <source>
        <dbReference type="Pfam" id="PF04321"/>
    </source>
</evidence>
<dbReference type="InterPro" id="IPR036291">
    <property type="entry name" value="NAD(P)-bd_dom_sf"/>
</dbReference>
<comment type="pathway">
    <text evidence="2">Carbohydrate biosynthesis; dTDP-L-rhamnose biosynthesis.</text>
</comment>